<dbReference type="CDD" id="cd00037">
    <property type="entry name" value="CLECT"/>
    <property type="match status" value="1"/>
</dbReference>
<protein>
    <submittedName>
        <fullName evidence="5">Uncharacterized protein</fullName>
    </submittedName>
</protein>
<dbReference type="InterPro" id="IPR001304">
    <property type="entry name" value="C-type_lectin-like"/>
</dbReference>
<dbReference type="Proteomes" id="UP000887566">
    <property type="component" value="Unplaced"/>
</dbReference>
<keyword evidence="1" id="KW-0732">Signal</keyword>
<sequence length="381" mass="42460">MRGLSIILSLSLVVKISSQGCPDGWRLSYVVPNKCYHVGVHRRIWFEAESFCKNAQPSGHLISISSAFENGNVGAVVISTASVLGCDRFWIGGNDLDQSGVYAWVDGRPWVYAKWDSGQPDLAQQCAESQARTTGLWGTEPCENENCFICEMYTVPPTDCKDWFSHGSRTDGIYSINPDGWGSFDVFCDMTTDGGGWTVFQRRIDDSLSFYNKSWNDYKVGFNNGLEKNLWLGNDNIHILTTKNSNVELRIDLWGNQNPFSSDPNEYLWEKRANFFIDDEAHFYTLHLSTSYTGNATTSPGYGISYSNGLPFSTVDAINGASSNCFSTESQLGGWWFNIACASAALNGKYVPPSWNGNGFSWYTGAARINPKQSRMMLRSL</sequence>
<feature type="domain" description="Fibrinogen C-terminal" evidence="3">
    <location>
        <begin position="151"/>
        <end position="381"/>
    </location>
</feature>
<dbReference type="SUPFAM" id="SSF56436">
    <property type="entry name" value="C-type lectin-like"/>
    <property type="match status" value="1"/>
</dbReference>
<dbReference type="SUPFAM" id="SSF56496">
    <property type="entry name" value="Fibrinogen C-terminal domain-like"/>
    <property type="match status" value="1"/>
</dbReference>
<dbReference type="GO" id="GO:0005615">
    <property type="term" value="C:extracellular space"/>
    <property type="evidence" value="ECO:0007669"/>
    <property type="project" value="TreeGrafter"/>
</dbReference>
<dbReference type="InterPro" id="IPR016187">
    <property type="entry name" value="CTDL_fold"/>
</dbReference>
<dbReference type="PANTHER" id="PTHR19143:SF327">
    <property type="entry name" value="FI21813P1-RELATED"/>
    <property type="match status" value="1"/>
</dbReference>
<dbReference type="NCBIfam" id="NF040941">
    <property type="entry name" value="GGGWT_bact"/>
    <property type="match status" value="1"/>
</dbReference>
<evidence type="ECO:0000313" key="4">
    <source>
        <dbReference type="Proteomes" id="UP000887566"/>
    </source>
</evidence>
<name>A0A914X3V0_9BILA</name>
<dbReference type="AlphaFoldDB" id="A0A914X3V0"/>
<keyword evidence="4" id="KW-1185">Reference proteome</keyword>
<feature type="signal peptide" evidence="1">
    <location>
        <begin position="1"/>
        <end position="18"/>
    </location>
</feature>
<dbReference type="SMART" id="SM00034">
    <property type="entry name" value="CLECT"/>
    <property type="match status" value="1"/>
</dbReference>
<evidence type="ECO:0000259" key="3">
    <source>
        <dbReference type="PROSITE" id="PS51406"/>
    </source>
</evidence>
<dbReference type="WBParaSite" id="PSAMB.scaffold5920size10578.g27521.t1">
    <property type="protein sequence ID" value="PSAMB.scaffold5920size10578.g27521.t1"/>
    <property type="gene ID" value="PSAMB.scaffold5920size10578.g27521"/>
</dbReference>
<feature type="domain" description="C-type lectin" evidence="2">
    <location>
        <begin position="31"/>
        <end position="151"/>
    </location>
</feature>
<feature type="chain" id="PRO_5038137667" evidence="1">
    <location>
        <begin position="19"/>
        <end position="381"/>
    </location>
</feature>
<dbReference type="InterPro" id="IPR002181">
    <property type="entry name" value="Fibrinogen_a/b/g_C_dom"/>
</dbReference>
<dbReference type="InterPro" id="IPR016186">
    <property type="entry name" value="C-type_lectin-like/link_sf"/>
</dbReference>
<accession>A0A914X3V0</accession>
<dbReference type="PROSITE" id="PS51406">
    <property type="entry name" value="FIBRINOGEN_C_2"/>
    <property type="match status" value="1"/>
</dbReference>
<dbReference type="Pfam" id="PF00059">
    <property type="entry name" value="Lectin_C"/>
    <property type="match status" value="1"/>
</dbReference>
<organism evidence="4 5">
    <name type="scientific">Plectus sambesii</name>
    <dbReference type="NCBI Taxonomy" id="2011161"/>
    <lineage>
        <taxon>Eukaryota</taxon>
        <taxon>Metazoa</taxon>
        <taxon>Ecdysozoa</taxon>
        <taxon>Nematoda</taxon>
        <taxon>Chromadorea</taxon>
        <taxon>Plectida</taxon>
        <taxon>Plectina</taxon>
        <taxon>Plectoidea</taxon>
        <taxon>Plectidae</taxon>
        <taxon>Plectus</taxon>
    </lineage>
</organism>
<dbReference type="Gene3D" id="3.10.100.10">
    <property type="entry name" value="Mannose-Binding Protein A, subunit A"/>
    <property type="match status" value="1"/>
</dbReference>
<dbReference type="PROSITE" id="PS50041">
    <property type="entry name" value="C_TYPE_LECTIN_2"/>
    <property type="match status" value="1"/>
</dbReference>
<dbReference type="Pfam" id="PF00147">
    <property type="entry name" value="Fibrinogen_C"/>
    <property type="match status" value="1"/>
</dbReference>
<dbReference type="PANTHER" id="PTHR19143">
    <property type="entry name" value="FIBRINOGEN/TENASCIN/ANGIOPOEITIN"/>
    <property type="match status" value="1"/>
</dbReference>
<dbReference type="InterPro" id="IPR014716">
    <property type="entry name" value="Fibrinogen_a/b/g_C_1"/>
</dbReference>
<reference evidence="5" key="1">
    <citation type="submission" date="2022-11" db="UniProtKB">
        <authorList>
            <consortium name="WormBaseParasite"/>
        </authorList>
    </citation>
    <scope>IDENTIFICATION</scope>
</reference>
<dbReference type="InterPro" id="IPR050373">
    <property type="entry name" value="Fibrinogen_C-term_domain"/>
</dbReference>
<dbReference type="Gene3D" id="3.90.215.10">
    <property type="entry name" value="Gamma Fibrinogen, chain A, domain 1"/>
    <property type="match status" value="1"/>
</dbReference>
<evidence type="ECO:0000313" key="5">
    <source>
        <dbReference type="WBParaSite" id="PSAMB.scaffold5920size10578.g27521.t1"/>
    </source>
</evidence>
<dbReference type="SMART" id="SM00186">
    <property type="entry name" value="FBG"/>
    <property type="match status" value="1"/>
</dbReference>
<dbReference type="CDD" id="cd00087">
    <property type="entry name" value="FReD"/>
    <property type="match status" value="1"/>
</dbReference>
<evidence type="ECO:0000256" key="1">
    <source>
        <dbReference type="SAM" id="SignalP"/>
    </source>
</evidence>
<dbReference type="InterPro" id="IPR036056">
    <property type="entry name" value="Fibrinogen-like_C"/>
</dbReference>
<proteinExistence type="predicted"/>
<evidence type="ECO:0000259" key="2">
    <source>
        <dbReference type="PROSITE" id="PS50041"/>
    </source>
</evidence>